<dbReference type="InterPro" id="IPR001647">
    <property type="entry name" value="HTH_TetR"/>
</dbReference>
<sequence length="209" mass="22973">MSSAVDSRQALLEAAEQLYAAHGLEGVSMRDIAAAAGHRNNSAVQYHFGSREGLLLAIFRFRMHTINEVRRAYLDNVERAGREGDVRALVEAEIRPLTEFLAQTPDGSYYARFLARVSPSVDFTLPELGEVQDAGREIVHKLIDALGHLPRRVALTRIDLMLNMTISALALVEQRRAEGLPQLASFDDTVDHLIDMAVGALLADRTGAP</sequence>
<proteinExistence type="predicted"/>
<comment type="caution">
    <text evidence="4">The sequence shown here is derived from an EMBL/GenBank/DDBJ whole genome shotgun (WGS) entry which is preliminary data.</text>
</comment>
<evidence type="ECO:0000313" key="5">
    <source>
        <dbReference type="Proteomes" id="UP001611263"/>
    </source>
</evidence>
<keyword evidence="5" id="KW-1185">Reference proteome</keyword>
<protein>
    <submittedName>
        <fullName evidence="4">TetR/AcrR family transcriptional regulator</fullName>
    </submittedName>
</protein>
<dbReference type="PANTHER" id="PTHR30055:SF235">
    <property type="entry name" value="TRANSCRIPTIONAL REGULATORY PROTEIN"/>
    <property type="match status" value="1"/>
</dbReference>
<evidence type="ECO:0000259" key="2">
    <source>
        <dbReference type="Pfam" id="PF00440"/>
    </source>
</evidence>
<organism evidence="4 5">
    <name type="scientific">Nocardia carnea</name>
    <dbReference type="NCBI Taxonomy" id="37328"/>
    <lineage>
        <taxon>Bacteria</taxon>
        <taxon>Bacillati</taxon>
        <taxon>Actinomycetota</taxon>
        <taxon>Actinomycetes</taxon>
        <taxon>Mycobacteriales</taxon>
        <taxon>Nocardiaceae</taxon>
        <taxon>Nocardia</taxon>
    </lineage>
</organism>
<dbReference type="Gene3D" id="1.10.357.10">
    <property type="entry name" value="Tetracycline Repressor, domain 2"/>
    <property type="match status" value="1"/>
</dbReference>
<dbReference type="Proteomes" id="UP001611263">
    <property type="component" value="Unassembled WGS sequence"/>
</dbReference>
<dbReference type="EMBL" id="JBIRUQ010000007">
    <property type="protein sequence ID" value="MFI1464151.1"/>
    <property type="molecule type" value="Genomic_DNA"/>
</dbReference>
<dbReference type="RefSeq" id="WP_033245610.1">
    <property type="nucleotide sequence ID" value="NZ_JBIRUQ010000007.1"/>
</dbReference>
<reference evidence="4 5" key="1">
    <citation type="submission" date="2024-10" db="EMBL/GenBank/DDBJ databases">
        <title>The Natural Products Discovery Center: Release of the First 8490 Sequenced Strains for Exploring Actinobacteria Biosynthetic Diversity.</title>
        <authorList>
            <person name="Kalkreuter E."/>
            <person name="Kautsar S.A."/>
            <person name="Yang D."/>
            <person name="Bader C.D."/>
            <person name="Teijaro C.N."/>
            <person name="Fluegel L."/>
            <person name="Davis C.M."/>
            <person name="Simpson J.R."/>
            <person name="Lauterbach L."/>
            <person name="Steele A.D."/>
            <person name="Gui C."/>
            <person name="Meng S."/>
            <person name="Li G."/>
            <person name="Viehrig K."/>
            <person name="Ye F."/>
            <person name="Su P."/>
            <person name="Kiefer A.F."/>
            <person name="Nichols A."/>
            <person name="Cepeda A.J."/>
            <person name="Yan W."/>
            <person name="Fan B."/>
            <person name="Jiang Y."/>
            <person name="Adhikari A."/>
            <person name="Zheng C.-J."/>
            <person name="Schuster L."/>
            <person name="Cowan T.M."/>
            <person name="Smanski M.J."/>
            <person name="Chevrette M.G."/>
            <person name="De Carvalho L.P.S."/>
            <person name="Shen B."/>
        </authorList>
    </citation>
    <scope>NUCLEOTIDE SEQUENCE [LARGE SCALE GENOMIC DNA]</scope>
    <source>
        <strain evidence="4 5">NPDC020568</strain>
    </source>
</reference>
<dbReference type="Pfam" id="PF17939">
    <property type="entry name" value="TetR_C_30"/>
    <property type="match status" value="1"/>
</dbReference>
<feature type="domain" description="PsrA tetracyclin repressor-like C-terminal" evidence="3">
    <location>
        <begin position="91"/>
        <end position="199"/>
    </location>
</feature>
<dbReference type="GeneID" id="93508586"/>
<dbReference type="InterPro" id="IPR050109">
    <property type="entry name" value="HTH-type_TetR-like_transc_reg"/>
</dbReference>
<dbReference type="SUPFAM" id="SSF46689">
    <property type="entry name" value="Homeodomain-like"/>
    <property type="match status" value="1"/>
</dbReference>
<dbReference type="InterPro" id="IPR041586">
    <property type="entry name" value="PsrA_TetR_C"/>
</dbReference>
<dbReference type="Pfam" id="PF00440">
    <property type="entry name" value="TetR_N"/>
    <property type="match status" value="1"/>
</dbReference>
<evidence type="ECO:0000259" key="3">
    <source>
        <dbReference type="Pfam" id="PF17939"/>
    </source>
</evidence>
<accession>A0ABW7TWD4</accession>
<gene>
    <name evidence="4" type="ORF">ACH4WX_25800</name>
</gene>
<keyword evidence="1" id="KW-0238">DNA-binding</keyword>
<name>A0ABW7TWD4_9NOCA</name>
<feature type="domain" description="HTH tetR-type" evidence="2">
    <location>
        <begin position="11"/>
        <end position="58"/>
    </location>
</feature>
<evidence type="ECO:0000256" key="1">
    <source>
        <dbReference type="ARBA" id="ARBA00023125"/>
    </source>
</evidence>
<dbReference type="InterPro" id="IPR009057">
    <property type="entry name" value="Homeodomain-like_sf"/>
</dbReference>
<dbReference type="PANTHER" id="PTHR30055">
    <property type="entry name" value="HTH-TYPE TRANSCRIPTIONAL REGULATOR RUTR"/>
    <property type="match status" value="1"/>
</dbReference>
<evidence type="ECO:0000313" key="4">
    <source>
        <dbReference type="EMBL" id="MFI1464151.1"/>
    </source>
</evidence>